<accession>A0A561END4</accession>
<organism evidence="1 2">
    <name type="scientific">Kitasatospora atroaurantiaca</name>
    <dbReference type="NCBI Taxonomy" id="285545"/>
    <lineage>
        <taxon>Bacteria</taxon>
        <taxon>Bacillati</taxon>
        <taxon>Actinomycetota</taxon>
        <taxon>Actinomycetes</taxon>
        <taxon>Kitasatosporales</taxon>
        <taxon>Streptomycetaceae</taxon>
        <taxon>Kitasatospora</taxon>
    </lineage>
</organism>
<keyword evidence="2" id="KW-1185">Reference proteome</keyword>
<reference evidence="1 2" key="1">
    <citation type="submission" date="2019-06" db="EMBL/GenBank/DDBJ databases">
        <title>Sequencing the genomes of 1000 actinobacteria strains.</title>
        <authorList>
            <person name="Klenk H.-P."/>
        </authorList>
    </citation>
    <scope>NUCLEOTIDE SEQUENCE [LARGE SCALE GENOMIC DNA]</scope>
    <source>
        <strain evidence="1 2">DSM 41649</strain>
    </source>
</reference>
<evidence type="ECO:0000313" key="1">
    <source>
        <dbReference type="EMBL" id="TWE17125.1"/>
    </source>
</evidence>
<evidence type="ECO:0000313" key="2">
    <source>
        <dbReference type="Proteomes" id="UP000318416"/>
    </source>
</evidence>
<dbReference type="RefSeq" id="WP_145789709.1">
    <property type="nucleotide sequence ID" value="NZ_BAAABR010000089.1"/>
</dbReference>
<protein>
    <submittedName>
        <fullName evidence="1">Uncharacterized protein</fullName>
    </submittedName>
</protein>
<dbReference type="OrthoDB" id="3482022at2"/>
<proteinExistence type="predicted"/>
<comment type="caution">
    <text evidence="1">The sequence shown here is derived from an EMBL/GenBank/DDBJ whole genome shotgun (WGS) entry which is preliminary data.</text>
</comment>
<name>A0A561END4_9ACTN</name>
<dbReference type="Proteomes" id="UP000318416">
    <property type="component" value="Unassembled WGS sequence"/>
</dbReference>
<gene>
    <name evidence="1" type="ORF">FB465_2130</name>
</gene>
<dbReference type="AlphaFoldDB" id="A0A561END4"/>
<sequence>MADLCFNVALGRLAYYASLPAANDALIAIPYAASGLPSDATLRDCATVAAIASAGATEQTTLGRKTLSSVTVTVNNTNDRVELDAADLSWTATAGAAIAAVVICYDPDSTGGVDADLVPLTKHDVTMTPDGTNLSLTISDFCRITSAA</sequence>
<dbReference type="EMBL" id="VIVR01000001">
    <property type="protein sequence ID" value="TWE17125.1"/>
    <property type="molecule type" value="Genomic_DNA"/>
</dbReference>